<organism evidence="3 4">
    <name type="scientific">Erythrobacter dokdonensis DSW-74</name>
    <dbReference type="NCBI Taxonomy" id="1300349"/>
    <lineage>
        <taxon>Bacteria</taxon>
        <taxon>Pseudomonadati</taxon>
        <taxon>Pseudomonadota</taxon>
        <taxon>Alphaproteobacteria</taxon>
        <taxon>Sphingomonadales</taxon>
        <taxon>Erythrobacteraceae</taxon>
        <taxon>Erythrobacter/Porphyrobacter group</taxon>
        <taxon>Erythrobacter</taxon>
    </lineage>
</organism>
<feature type="signal peptide" evidence="2">
    <location>
        <begin position="1"/>
        <end position="23"/>
    </location>
</feature>
<reference evidence="3 4" key="1">
    <citation type="submission" date="2016-06" db="EMBL/GenBank/DDBJ databases">
        <title>Genome sequence of Porphyrobacter dokdonensis DSW-74.</title>
        <authorList>
            <person name="Kim J.F."/>
            <person name="Song J.Y."/>
        </authorList>
    </citation>
    <scope>NUCLEOTIDE SEQUENCE [LARGE SCALE GENOMIC DNA]</scope>
    <source>
        <strain evidence="3 4">DSW-74</strain>
    </source>
</reference>
<dbReference type="STRING" id="1300349.I603_1768"/>
<evidence type="ECO:0000313" key="4">
    <source>
        <dbReference type="Proteomes" id="UP000092484"/>
    </source>
</evidence>
<keyword evidence="4" id="KW-1185">Reference proteome</keyword>
<dbReference type="EMBL" id="LZYB01000003">
    <property type="protein sequence ID" value="OBV11360.1"/>
    <property type="molecule type" value="Genomic_DNA"/>
</dbReference>
<protein>
    <submittedName>
        <fullName evidence="3">Uncharacterized protein</fullName>
    </submittedName>
</protein>
<evidence type="ECO:0000256" key="1">
    <source>
        <dbReference type="SAM" id="MobiDB-lite"/>
    </source>
</evidence>
<evidence type="ECO:0000313" key="3">
    <source>
        <dbReference type="EMBL" id="OBV11360.1"/>
    </source>
</evidence>
<feature type="chain" id="PRO_5008355057" evidence="2">
    <location>
        <begin position="24"/>
        <end position="275"/>
    </location>
</feature>
<dbReference type="AlphaFoldDB" id="A0A1A7BJJ4"/>
<feature type="region of interest" description="Disordered" evidence="1">
    <location>
        <begin position="136"/>
        <end position="155"/>
    </location>
</feature>
<evidence type="ECO:0000256" key="2">
    <source>
        <dbReference type="SAM" id="SignalP"/>
    </source>
</evidence>
<dbReference type="Proteomes" id="UP000092484">
    <property type="component" value="Unassembled WGS sequence"/>
</dbReference>
<gene>
    <name evidence="3" type="ORF">I603_1768</name>
</gene>
<accession>A0A1A7BJJ4</accession>
<proteinExistence type="predicted"/>
<sequence length="275" mass="30181">MQTNAVKSILAVFGTCLSVQAGAAQTAVRQICPEFDRGAQELSVRVSTGCVTGMARFKEHDLALNVDQDRAHIALSGDIRFHPITSPAVTADCGGAQSFTLSASDIQPRRYTLSYAGEPLGTVDLLEGAEPPACVGTKGSRRRLEPQPVNPDSFSDWAFDPEGSWRDWRGASITALLEPLLGSVPESLEGRPEIEIRMEKRFWQRDLRKRGGGPRRPFMAVSITRDGLGDDSISGDRYFVTVVKSEDGWRVERLWRQQMCARGQNAGQWTGAICL</sequence>
<name>A0A1A7BJJ4_9SPHN</name>
<comment type="caution">
    <text evidence="3">The sequence shown here is derived from an EMBL/GenBank/DDBJ whole genome shotgun (WGS) entry which is preliminary data.</text>
</comment>
<keyword evidence="2" id="KW-0732">Signal</keyword>